<dbReference type="Proteomes" id="UP000789831">
    <property type="component" value="Unassembled WGS sequence"/>
</dbReference>
<dbReference type="PANTHER" id="PTHR47052:SF3">
    <property type="entry name" value="INGRESSION PROTEIN 1"/>
    <property type="match status" value="1"/>
</dbReference>
<dbReference type="SMART" id="SM00239">
    <property type="entry name" value="C2"/>
    <property type="match status" value="1"/>
</dbReference>
<dbReference type="PROSITE" id="PS50004">
    <property type="entry name" value="C2"/>
    <property type="match status" value="1"/>
</dbReference>
<evidence type="ECO:0000313" key="2">
    <source>
        <dbReference type="EMBL" id="CAG8588812.1"/>
    </source>
</evidence>
<feature type="domain" description="C2" evidence="1">
    <location>
        <begin position="1"/>
        <end position="102"/>
    </location>
</feature>
<protein>
    <submittedName>
        <fullName evidence="2">5462_t:CDS:1</fullName>
    </submittedName>
</protein>
<dbReference type="EMBL" id="CAJVPL010001822">
    <property type="protein sequence ID" value="CAG8588812.1"/>
    <property type="molecule type" value="Genomic_DNA"/>
</dbReference>
<comment type="caution">
    <text evidence="2">The sequence shown here is derived from an EMBL/GenBank/DDBJ whole genome shotgun (WGS) entry which is preliminary data.</text>
</comment>
<accession>A0A9N9C211</accession>
<organism evidence="2 3">
    <name type="scientific">Ambispora gerdemannii</name>
    <dbReference type="NCBI Taxonomy" id="144530"/>
    <lineage>
        <taxon>Eukaryota</taxon>
        <taxon>Fungi</taxon>
        <taxon>Fungi incertae sedis</taxon>
        <taxon>Mucoromycota</taxon>
        <taxon>Glomeromycotina</taxon>
        <taxon>Glomeromycetes</taxon>
        <taxon>Archaeosporales</taxon>
        <taxon>Ambisporaceae</taxon>
        <taxon>Ambispora</taxon>
    </lineage>
</organism>
<proteinExistence type="predicted"/>
<evidence type="ECO:0000313" key="3">
    <source>
        <dbReference type="Proteomes" id="UP000789831"/>
    </source>
</evidence>
<dbReference type="SUPFAM" id="SSF49562">
    <property type="entry name" value="C2 domain (Calcium/lipid-binding domain, CaLB)"/>
    <property type="match status" value="1"/>
</dbReference>
<evidence type="ECO:0000259" key="1">
    <source>
        <dbReference type="PROSITE" id="PS50004"/>
    </source>
</evidence>
<dbReference type="InterPro" id="IPR035892">
    <property type="entry name" value="C2_domain_sf"/>
</dbReference>
<dbReference type="InterPro" id="IPR000008">
    <property type="entry name" value="C2_dom"/>
</dbReference>
<dbReference type="OrthoDB" id="270970at2759"/>
<keyword evidence="3" id="KW-1185">Reference proteome</keyword>
<gene>
    <name evidence="2" type="ORF">AGERDE_LOCUS8500</name>
</gene>
<dbReference type="CDD" id="cd00030">
    <property type="entry name" value="C2"/>
    <property type="match status" value="1"/>
</dbReference>
<dbReference type="Gene3D" id="2.60.40.150">
    <property type="entry name" value="C2 domain"/>
    <property type="match status" value="1"/>
</dbReference>
<reference evidence="2" key="1">
    <citation type="submission" date="2021-06" db="EMBL/GenBank/DDBJ databases">
        <authorList>
            <person name="Kallberg Y."/>
            <person name="Tangrot J."/>
            <person name="Rosling A."/>
        </authorList>
    </citation>
    <scope>NUCLEOTIDE SEQUENCE</scope>
    <source>
        <strain evidence="2">MT106</strain>
    </source>
</reference>
<dbReference type="PANTHER" id="PTHR47052">
    <property type="entry name" value="CONSERVED SERINE PROLINE-RICH PROTEIN (AFU_ORTHOLOGUE AFUA_2G01790)"/>
    <property type="match status" value="1"/>
</dbReference>
<name>A0A9N9C211_9GLOM</name>
<dbReference type="AlphaFoldDB" id="A0A9N9C211"/>
<sequence length="127" mass="14577">MSKGELHVRVLEGRNVKDTDAIGEGDPFVEFWIDGHEKHATDPRNNTATPVWLYETTFPLSGKEHHLHIRLLDKDLLSNDDIGETTVDLGPIYQNYYQDTWIHVSQPKSKESTGEIHLVLEYFPTYG</sequence>
<dbReference type="InterPro" id="IPR052981">
    <property type="entry name" value="Ingression_C2_domain"/>
</dbReference>
<dbReference type="Pfam" id="PF00168">
    <property type="entry name" value="C2"/>
    <property type="match status" value="1"/>
</dbReference>